<name>E6XSE8_SHEP2</name>
<evidence type="ECO:0000313" key="1">
    <source>
        <dbReference type="EMBL" id="ADV56156.1"/>
    </source>
</evidence>
<organism evidence="1 2">
    <name type="scientific">Shewanella putrefaciens (strain 200)</name>
    <dbReference type="NCBI Taxonomy" id="399804"/>
    <lineage>
        <taxon>Bacteria</taxon>
        <taxon>Pseudomonadati</taxon>
        <taxon>Pseudomonadota</taxon>
        <taxon>Gammaproteobacteria</taxon>
        <taxon>Alteromonadales</taxon>
        <taxon>Shewanellaceae</taxon>
        <taxon>Shewanella</taxon>
    </lineage>
</organism>
<protein>
    <submittedName>
        <fullName evidence="1">Uncharacterized protein</fullName>
    </submittedName>
</protein>
<dbReference type="HOGENOM" id="CLU_3188950_0_0_6"/>
<gene>
    <name evidence="1" type="ordered locus">Sput200_3782</name>
</gene>
<proteinExistence type="predicted"/>
<accession>E6XSE8</accession>
<dbReference type="EMBL" id="CP002457">
    <property type="protein sequence ID" value="ADV56156.1"/>
    <property type="molecule type" value="Genomic_DNA"/>
</dbReference>
<evidence type="ECO:0000313" key="2">
    <source>
        <dbReference type="Proteomes" id="UP000008209"/>
    </source>
</evidence>
<reference evidence="1 2" key="1">
    <citation type="submission" date="2011-01" db="EMBL/GenBank/DDBJ databases">
        <title>Complete sequence of Shewanella putrefaciens 200.</title>
        <authorList>
            <consortium name="US DOE Joint Genome Institute"/>
            <person name="Lucas S."/>
            <person name="Copeland A."/>
            <person name="Lapidus A."/>
            <person name="Cheng J.-F."/>
            <person name="Bruce D."/>
            <person name="Goodwin L."/>
            <person name="Pitluck S."/>
            <person name="Munk A.C."/>
            <person name="Detter J.C."/>
            <person name="Han C."/>
            <person name="Tapia R."/>
            <person name="Land M."/>
            <person name="Hauser L."/>
            <person name="Chang Y.-J."/>
            <person name="Jeffries C."/>
            <person name="Kyrpides N."/>
            <person name="Ivanova N."/>
            <person name="Mikhailova N."/>
            <person name="Kolker E."/>
            <person name="Lawrence C."/>
            <person name="McCue L.A."/>
            <person name="DiChristina T."/>
            <person name="Nealson K."/>
            <person name="Fredrickson J.K."/>
            <person name="Woyke T."/>
        </authorList>
    </citation>
    <scope>NUCLEOTIDE SEQUENCE [LARGE SCALE GENOMIC DNA]</scope>
    <source>
        <strain evidence="1 2">200</strain>
    </source>
</reference>
<dbReference type="Proteomes" id="UP000008209">
    <property type="component" value="Chromosome"/>
</dbReference>
<dbReference type="AlphaFoldDB" id="E6XSE8"/>
<sequence>MEALLQPPTMKGFVTTPQFKFYPVPKLIQSIQQFHFQFDLKMPFAI</sequence>
<dbReference type="KEGG" id="shp:Sput200_3782"/>